<dbReference type="EMBL" id="KV453843">
    <property type="protein sequence ID" value="ODV89410.1"/>
    <property type="molecule type" value="Genomic_DNA"/>
</dbReference>
<protein>
    <recommendedName>
        <fullName evidence="4">DNA-directed RNA polymerases I, II, and III subunit RPABC3</fullName>
    </recommendedName>
</protein>
<dbReference type="OrthoDB" id="20018at2759"/>
<dbReference type="SMART" id="SM00658">
    <property type="entry name" value="RPOL8c"/>
    <property type="match status" value="1"/>
</dbReference>
<evidence type="ECO:0000256" key="1">
    <source>
        <dbReference type="ARBA" id="ARBA00004123"/>
    </source>
</evidence>
<dbReference type="GO" id="GO:0006384">
    <property type="term" value="P:transcription initiation at RNA polymerase III promoter"/>
    <property type="evidence" value="ECO:0007669"/>
    <property type="project" value="EnsemblFungi"/>
</dbReference>
<dbReference type="SUPFAM" id="SSF50249">
    <property type="entry name" value="Nucleic acid-binding proteins"/>
    <property type="match status" value="1"/>
</dbReference>
<proteinExistence type="inferred from homology"/>
<evidence type="ECO:0000313" key="5">
    <source>
        <dbReference type="EMBL" id="ODV89410.1"/>
    </source>
</evidence>
<dbReference type="GO" id="GO:0006361">
    <property type="term" value="P:transcription initiation at RNA polymerase I promoter"/>
    <property type="evidence" value="ECO:0007669"/>
    <property type="project" value="EnsemblFungi"/>
</dbReference>
<sequence length="147" mass="16521">MSSALFDDIFEISSIDNGKYDRVSRIIGKSTGGTDVRMILDINSEIYPVSQGDNLTVCLVKSLAIDDEDDDNNTSSATSWRPPKPDERSLANEYDYVMHGTMYKFEESSADSVTLYASFGGLLLCLEGDYRRLAALKHENMYLLIRR</sequence>
<dbReference type="GO" id="GO:0005665">
    <property type="term" value="C:RNA polymerase II, core complex"/>
    <property type="evidence" value="ECO:0007669"/>
    <property type="project" value="UniProtKB-UniRule"/>
</dbReference>
<comment type="subcellular location">
    <subcellularLocation>
        <location evidence="1">Nucleus</location>
    </subcellularLocation>
</comment>
<dbReference type="Gene3D" id="2.40.50.140">
    <property type="entry name" value="Nucleic acid-binding proteins"/>
    <property type="match status" value="1"/>
</dbReference>
<dbReference type="GO" id="GO:0006363">
    <property type="term" value="P:termination of RNA polymerase I transcription"/>
    <property type="evidence" value="ECO:0007669"/>
    <property type="project" value="EnsemblFungi"/>
</dbReference>
<evidence type="ECO:0000256" key="3">
    <source>
        <dbReference type="ARBA" id="ARBA00023242"/>
    </source>
</evidence>
<gene>
    <name evidence="5" type="ORF">CANCADRAFT_32678</name>
</gene>
<dbReference type="GO" id="GO:0006368">
    <property type="term" value="P:transcription elongation by RNA polymerase II"/>
    <property type="evidence" value="ECO:0007669"/>
    <property type="project" value="EnsemblFungi"/>
</dbReference>
<dbReference type="GO" id="GO:0006362">
    <property type="term" value="P:transcription elongation by RNA polymerase I"/>
    <property type="evidence" value="ECO:0007669"/>
    <property type="project" value="EnsemblFungi"/>
</dbReference>
<organism evidence="5 6">
    <name type="scientific">Tortispora caseinolytica NRRL Y-17796</name>
    <dbReference type="NCBI Taxonomy" id="767744"/>
    <lineage>
        <taxon>Eukaryota</taxon>
        <taxon>Fungi</taxon>
        <taxon>Dikarya</taxon>
        <taxon>Ascomycota</taxon>
        <taxon>Saccharomycotina</taxon>
        <taxon>Trigonopsidomycetes</taxon>
        <taxon>Trigonopsidales</taxon>
        <taxon>Trigonopsidaceae</taxon>
        <taxon>Tortispora</taxon>
    </lineage>
</organism>
<dbReference type="Pfam" id="PF03870">
    <property type="entry name" value="RNA_pol_Rpb8"/>
    <property type="match status" value="1"/>
</dbReference>
<accession>A0A1E4TCC3</accession>
<dbReference type="InterPro" id="IPR012340">
    <property type="entry name" value="NA-bd_OB-fold"/>
</dbReference>
<comment type="function">
    <text evidence="4">DNA-dependent RNA polymerase catalyzes the transcription of DNA into RNA using the four ribonucleoside triphosphates as substrates. Common component of RNA polymerases I, II and III which synthesize ribosomal RNA precursors, mRNA precursors and many functional non-coding RNAs, and small RNAs, such as 5S rRNA and tRNAs, respectively.</text>
</comment>
<dbReference type="GO" id="GO:0042797">
    <property type="term" value="P:tRNA transcription by RNA polymerase III"/>
    <property type="evidence" value="ECO:0007669"/>
    <property type="project" value="EnsemblFungi"/>
</dbReference>
<dbReference type="FunFam" id="2.40.50.140:FF:000191">
    <property type="entry name" value="DNA-directed RNA polymerases I, II, and III subunit RPABC3"/>
    <property type="match status" value="1"/>
</dbReference>
<dbReference type="GO" id="GO:0006386">
    <property type="term" value="P:termination of RNA polymerase III transcription"/>
    <property type="evidence" value="ECO:0007669"/>
    <property type="project" value="EnsemblFungi"/>
</dbReference>
<dbReference type="GO" id="GO:0005736">
    <property type="term" value="C:RNA polymerase I complex"/>
    <property type="evidence" value="ECO:0007669"/>
    <property type="project" value="EnsemblFungi"/>
</dbReference>
<keyword evidence="6" id="KW-1185">Reference proteome</keyword>
<dbReference type="GO" id="GO:0006367">
    <property type="term" value="P:transcription initiation at RNA polymerase II promoter"/>
    <property type="evidence" value="ECO:0007669"/>
    <property type="project" value="EnsemblFungi"/>
</dbReference>
<evidence type="ECO:0000256" key="2">
    <source>
        <dbReference type="ARBA" id="ARBA00008912"/>
    </source>
</evidence>
<dbReference type="PIRSF" id="PIRSF000779">
    <property type="entry name" value="RNA_pol_Rpb8"/>
    <property type="match status" value="1"/>
</dbReference>
<name>A0A1E4TCC3_9ASCO</name>
<dbReference type="GO" id="GO:0003968">
    <property type="term" value="F:RNA-directed RNA polymerase activity"/>
    <property type="evidence" value="ECO:0007669"/>
    <property type="project" value="EnsemblFungi"/>
</dbReference>
<reference evidence="6" key="1">
    <citation type="submission" date="2016-02" db="EMBL/GenBank/DDBJ databases">
        <title>Comparative genomics of biotechnologically important yeasts.</title>
        <authorList>
            <consortium name="DOE Joint Genome Institute"/>
            <person name="Riley R."/>
            <person name="Haridas S."/>
            <person name="Wolfe K.H."/>
            <person name="Lopes M.R."/>
            <person name="Hittinger C.T."/>
            <person name="Goker M."/>
            <person name="Salamov A."/>
            <person name="Wisecaver J."/>
            <person name="Long T.M."/>
            <person name="Aerts A.L."/>
            <person name="Barry K."/>
            <person name="Choi C."/>
            <person name="Clum A."/>
            <person name="Coughlan A.Y."/>
            <person name="Deshpande S."/>
            <person name="Douglass A.P."/>
            <person name="Hanson S.J."/>
            <person name="Klenk H.-P."/>
            <person name="Labutti K."/>
            <person name="Lapidus A."/>
            <person name="Lindquist E."/>
            <person name="Lipzen A."/>
            <person name="Meier-Kolthoff J.P."/>
            <person name="Ohm R.A."/>
            <person name="Otillar R.P."/>
            <person name="Pangilinan J."/>
            <person name="Peng Y."/>
            <person name="Rokas A."/>
            <person name="Rosa C.A."/>
            <person name="Scheuner C."/>
            <person name="Sibirny A.A."/>
            <person name="Slot J.C."/>
            <person name="Stielow J.B."/>
            <person name="Sun H."/>
            <person name="Kurtzman C.P."/>
            <person name="Blackwell M."/>
            <person name="Jeffries T.W."/>
            <person name="Grigoriev I.V."/>
        </authorList>
    </citation>
    <scope>NUCLEOTIDE SEQUENCE [LARGE SCALE GENOMIC DNA]</scope>
    <source>
        <strain evidence="6">NRRL Y-17796</strain>
    </source>
</reference>
<dbReference type="InterPro" id="IPR005570">
    <property type="entry name" value="RPABC3"/>
</dbReference>
<keyword evidence="3 4" id="KW-0539">Nucleus</keyword>
<dbReference type="PANTHER" id="PTHR10917">
    <property type="entry name" value="DNA-DIRECTED RNA POLYMERASES I, II, AND III SUBUNIT RPABC3"/>
    <property type="match status" value="1"/>
</dbReference>
<comment type="similarity">
    <text evidence="2 4">Belongs to the eukaryotic RPB8 RNA polymerase subunit family.</text>
</comment>
<evidence type="ECO:0000256" key="4">
    <source>
        <dbReference type="PIRNR" id="PIRNR000779"/>
    </source>
</evidence>
<evidence type="ECO:0000313" key="6">
    <source>
        <dbReference type="Proteomes" id="UP000095023"/>
    </source>
</evidence>
<dbReference type="Proteomes" id="UP000095023">
    <property type="component" value="Unassembled WGS sequence"/>
</dbReference>
<dbReference type="GO" id="GO:0003899">
    <property type="term" value="F:DNA-directed RNA polymerase activity"/>
    <property type="evidence" value="ECO:0007669"/>
    <property type="project" value="UniProtKB-UniRule"/>
</dbReference>
<dbReference type="PANTHER" id="PTHR10917:SF0">
    <property type="entry name" value="DNA-DIRECTED RNA POLYMERASES I, II, AND III SUBUNIT RPABC3"/>
    <property type="match status" value="1"/>
</dbReference>
<dbReference type="GO" id="GO:0005666">
    <property type="term" value="C:RNA polymerase III complex"/>
    <property type="evidence" value="ECO:0007669"/>
    <property type="project" value="EnsemblFungi"/>
</dbReference>
<dbReference type="AlphaFoldDB" id="A0A1E4TCC3"/>